<dbReference type="RefSeq" id="WP_068624539.1">
    <property type="nucleotide sequence ID" value="NZ_FJNB01000026.1"/>
</dbReference>
<dbReference type="PROSITE" id="PS51482">
    <property type="entry name" value="DEGV"/>
    <property type="match status" value="1"/>
</dbReference>
<reference evidence="4 6" key="2">
    <citation type="submission" date="2016-10" db="EMBL/GenBank/DDBJ databases">
        <authorList>
            <person name="Varghese N."/>
            <person name="Submissions S."/>
        </authorList>
    </citation>
    <scope>NUCLEOTIDE SEQUENCE [LARGE SCALE GENOMIC DNA]</scope>
    <source>
        <strain evidence="4 6">DSM 22150</strain>
    </source>
</reference>
<dbReference type="OrthoDB" id="9781230at2"/>
<dbReference type="EMBL" id="FNYT01000028">
    <property type="protein sequence ID" value="SEJ80912.1"/>
    <property type="molecule type" value="Genomic_DNA"/>
</dbReference>
<dbReference type="GO" id="GO:0008289">
    <property type="term" value="F:lipid binding"/>
    <property type="evidence" value="ECO:0007669"/>
    <property type="project" value="UniProtKB-KW"/>
</dbReference>
<organism evidence="3 5">
    <name type="scientific">Trichococcus ilyis</name>
    <dbReference type="NCBI Taxonomy" id="640938"/>
    <lineage>
        <taxon>Bacteria</taxon>
        <taxon>Bacillati</taxon>
        <taxon>Bacillota</taxon>
        <taxon>Bacilli</taxon>
        <taxon>Lactobacillales</taxon>
        <taxon>Carnobacteriaceae</taxon>
        <taxon>Trichococcus</taxon>
    </lineage>
</organism>
<dbReference type="PANTHER" id="PTHR33434:SF2">
    <property type="entry name" value="FATTY ACID-BINDING PROTEIN TM_1468"/>
    <property type="match status" value="1"/>
</dbReference>
<evidence type="ECO:0000256" key="1">
    <source>
        <dbReference type="ARBA" id="ARBA00003238"/>
    </source>
</evidence>
<dbReference type="Pfam" id="PF02645">
    <property type="entry name" value="DegV"/>
    <property type="match status" value="1"/>
</dbReference>
<dbReference type="InterPro" id="IPR043168">
    <property type="entry name" value="DegV_C"/>
</dbReference>
<dbReference type="EMBL" id="FJNB01000026">
    <property type="protein sequence ID" value="CZR08853.1"/>
    <property type="molecule type" value="Genomic_DNA"/>
</dbReference>
<dbReference type="Proteomes" id="UP000076878">
    <property type="component" value="Unassembled WGS sequence"/>
</dbReference>
<dbReference type="InterPro" id="IPR003797">
    <property type="entry name" value="DegV"/>
</dbReference>
<dbReference type="PANTHER" id="PTHR33434">
    <property type="entry name" value="DEGV DOMAIN-CONTAINING PROTEIN DR_1986-RELATED"/>
    <property type="match status" value="1"/>
</dbReference>
<reference evidence="3 5" key="1">
    <citation type="submission" date="2016-02" db="EMBL/GenBank/DDBJ databases">
        <authorList>
            <person name="Wen L."/>
            <person name="He K."/>
            <person name="Yang H."/>
        </authorList>
    </citation>
    <scope>NUCLEOTIDE SEQUENCE [LARGE SCALE GENOMIC DNA]</scope>
    <source>
        <strain evidence="3">Trichococcus_R210</strain>
    </source>
</reference>
<evidence type="ECO:0000313" key="4">
    <source>
        <dbReference type="EMBL" id="SEJ80912.1"/>
    </source>
</evidence>
<dbReference type="STRING" id="640938.TR210_2639"/>
<dbReference type="SUPFAM" id="SSF82549">
    <property type="entry name" value="DAK1/DegV-like"/>
    <property type="match status" value="1"/>
</dbReference>
<name>A0A143Z891_9LACT</name>
<evidence type="ECO:0000313" key="3">
    <source>
        <dbReference type="EMBL" id="CZR08853.1"/>
    </source>
</evidence>
<dbReference type="Gene3D" id="3.30.1180.10">
    <property type="match status" value="1"/>
</dbReference>
<evidence type="ECO:0000256" key="2">
    <source>
        <dbReference type="ARBA" id="ARBA00023121"/>
    </source>
</evidence>
<keyword evidence="2" id="KW-0446">Lipid-binding</keyword>
<evidence type="ECO:0000313" key="6">
    <source>
        <dbReference type="Proteomes" id="UP000199280"/>
    </source>
</evidence>
<proteinExistence type="predicted"/>
<dbReference type="NCBIfam" id="TIGR00762">
    <property type="entry name" value="DegV"/>
    <property type="match status" value="1"/>
</dbReference>
<dbReference type="Proteomes" id="UP000199280">
    <property type="component" value="Unassembled WGS sequence"/>
</dbReference>
<dbReference type="InterPro" id="IPR050270">
    <property type="entry name" value="DegV_domain_contain"/>
</dbReference>
<sequence>MSRVILTTESGADVPADLAKKHNIQIVPMHVIMDDVDHLDGSFPVQDLIDYYERTKKTPSTTATNPNEYTAFFEKIRSAHPDSSIVHIGYTSKASSSFQSAVLAAEDFEDIHLIDALNVSGGLAAIVLYAADLLEKEPDIAVERLVAAVEAVVPRTHFSFMPSGLEFLRAGGRVSNAAYLGASLLKIKPTIELIDGKLVSTKKYRGKMSRVVVDFFDDYLKTYDIDNKKLYLILSLGLEAEIMNQMETYAKEKGFQDVTWVQTGCVITSHGGPGAFGIAGIEK</sequence>
<comment type="function">
    <text evidence="1">May bind long-chain fatty acids, such as palmitate, and may play a role in lipid transport or fatty acid metabolism.</text>
</comment>
<accession>A0A143Z891</accession>
<evidence type="ECO:0000313" key="5">
    <source>
        <dbReference type="Proteomes" id="UP000076878"/>
    </source>
</evidence>
<dbReference type="Gene3D" id="3.40.50.10170">
    <property type="match status" value="1"/>
</dbReference>
<keyword evidence="6" id="KW-1185">Reference proteome</keyword>
<dbReference type="AlphaFoldDB" id="A0A143Z891"/>
<protein>
    <submittedName>
        <fullName evidence="3 4">Degv</fullName>
    </submittedName>
</protein>
<gene>
    <name evidence="4" type="ORF">SAMN05216375_12828</name>
    <name evidence="3" type="ORF">TR210_2639</name>
</gene>